<evidence type="ECO:0000313" key="4">
    <source>
        <dbReference type="Proteomes" id="UP001271263"/>
    </source>
</evidence>
<name>A0AAW8NKV1_9GAMM</name>
<dbReference type="InterPro" id="IPR045508">
    <property type="entry name" value="DUF6482"/>
</dbReference>
<organism evidence="1 3">
    <name type="scientific">Shewanella fidelis</name>
    <dbReference type="NCBI Taxonomy" id="173509"/>
    <lineage>
        <taxon>Bacteria</taxon>
        <taxon>Pseudomonadati</taxon>
        <taxon>Pseudomonadota</taxon>
        <taxon>Gammaproteobacteria</taxon>
        <taxon>Alteromonadales</taxon>
        <taxon>Shewanellaceae</taxon>
        <taxon>Shewanella</taxon>
    </lineage>
</organism>
<dbReference type="Proteomes" id="UP001259340">
    <property type="component" value="Unassembled WGS sequence"/>
</dbReference>
<dbReference type="RefSeq" id="WP_237162562.1">
    <property type="nucleotide sequence ID" value="NZ_JAPMLA010000007.1"/>
</dbReference>
<dbReference type="Proteomes" id="UP001271263">
    <property type="component" value="Unassembled WGS sequence"/>
</dbReference>
<protein>
    <submittedName>
        <fullName evidence="1">DUF6482 family protein</fullName>
    </submittedName>
</protein>
<dbReference type="EMBL" id="JAPMLE010000001">
    <property type="protein sequence ID" value="MDR8522528.1"/>
    <property type="molecule type" value="Genomic_DNA"/>
</dbReference>
<reference evidence="1" key="2">
    <citation type="submission" date="2022-11" db="EMBL/GenBank/DDBJ databases">
        <title>Prophages regulate Shewanella fidelis motility and biofilm formation: implications for gut colonization dynamics in Ciona robusta.</title>
        <authorList>
            <person name="Natarajan O."/>
            <person name="Gibboney S.L."/>
            <person name="Young M.N."/>
            <person name="Lim S.J."/>
            <person name="Pluta N."/>
            <person name="Atkinson C.G.F."/>
            <person name="Leigh B.A."/>
            <person name="Liberti A."/>
            <person name="Kees E."/>
            <person name="Breitbart M."/>
            <person name="Gralnick J."/>
            <person name="Dishaw L.J."/>
        </authorList>
    </citation>
    <scope>NUCLEOTIDE SEQUENCE</scope>
    <source>
        <strain evidence="1">3313</strain>
    </source>
</reference>
<dbReference type="Pfam" id="PF20090">
    <property type="entry name" value="DUF6482"/>
    <property type="match status" value="1"/>
</dbReference>
<reference evidence="2 4" key="1">
    <citation type="journal article" date="2022" name="bioRxiv">
        <title>Prophages regulate Shewanella fidelis 3313 motility and biofilm formation: implications for gut colonization dynamics in Ciona robusta.</title>
        <authorList>
            <person name="Natarajan O."/>
            <person name="Gibboney S.L."/>
            <person name="Young M.N."/>
            <person name="Lim S.J."/>
            <person name="Pluta N."/>
            <person name="Atkinson C.G."/>
            <person name="Leigh B.A."/>
            <person name="Liberti A."/>
            <person name="Kees E.D."/>
            <person name="Breitbart M."/>
            <person name="Gralnick J.A."/>
            <person name="Dishaw L.J."/>
        </authorList>
    </citation>
    <scope>NUCLEOTIDE SEQUENCE [LARGE SCALE GENOMIC DNA]</scope>
    <source>
        <strain evidence="2 4">JG4066</strain>
    </source>
</reference>
<gene>
    <name evidence="1" type="ORF">OS133_02300</name>
    <name evidence="2" type="ORF">OS134_15735</name>
</gene>
<evidence type="ECO:0000313" key="2">
    <source>
        <dbReference type="EMBL" id="MDW4825520.1"/>
    </source>
</evidence>
<comment type="caution">
    <text evidence="1">The sequence shown here is derived from an EMBL/GenBank/DDBJ whole genome shotgun (WGS) entry which is preliminary data.</text>
</comment>
<accession>A0AAW8NKV1</accession>
<keyword evidence="4" id="KW-1185">Reference proteome</keyword>
<dbReference type="EMBL" id="JAPMLD010000007">
    <property type="protein sequence ID" value="MDW4825520.1"/>
    <property type="molecule type" value="Genomic_DNA"/>
</dbReference>
<proteinExistence type="predicted"/>
<evidence type="ECO:0000313" key="1">
    <source>
        <dbReference type="EMBL" id="MDR8522528.1"/>
    </source>
</evidence>
<sequence length="95" mass="10630">MNQSQMVTTATHADPQAKIIGIADATHYLVGCIDINNNFTQLNEETSVQCVNSLAQAKQLLRSHQYQVAELEYQTAYDEMCGLPYSGSYKETIRL</sequence>
<dbReference type="AlphaFoldDB" id="A0AAW8NKV1"/>
<evidence type="ECO:0000313" key="3">
    <source>
        <dbReference type="Proteomes" id="UP001259340"/>
    </source>
</evidence>